<comment type="caution">
    <text evidence="4">The sequence shown here is derived from an EMBL/GenBank/DDBJ whole genome shotgun (WGS) entry which is preliminary data.</text>
</comment>
<dbReference type="SUPFAM" id="SSF51412">
    <property type="entry name" value="Inosine monophosphate dehydrogenase (IMPDH)"/>
    <property type="match status" value="1"/>
</dbReference>
<dbReference type="PANTHER" id="PTHR32332">
    <property type="entry name" value="2-NITROPROPANE DIOXYGENASE"/>
    <property type="match status" value="1"/>
</dbReference>
<gene>
    <name evidence="4" type="ORF">TeGR_g14498</name>
</gene>
<keyword evidence="1" id="KW-0285">Flavoprotein</keyword>
<proteinExistence type="predicted"/>
<protein>
    <recommendedName>
        <fullName evidence="6">2-nitropropane dioxygenase</fullName>
    </recommendedName>
</protein>
<evidence type="ECO:0000256" key="2">
    <source>
        <dbReference type="ARBA" id="ARBA00022643"/>
    </source>
</evidence>
<evidence type="ECO:0000313" key="4">
    <source>
        <dbReference type="EMBL" id="GMI52417.1"/>
    </source>
</evidence>
<name>A0ABQ6NB43_9STRA</name>
<dbReference type="Pfam" id="PF03060">
    <property type="entry name" value="NMO"/>
    <property type="match status" value="1"/>
</dbReference>
<keyword evidence="3" id="KW-0560">Oxidoreductase</keyword>
<dbReference type="Proteomes" id="UP001165060">
    <property type="component" value="Unassembled WGS sequence"/>
</dbReference>
<dbReference type="EMBL" id="BRYB01006591">
    <property type="protein sequence ID" value="GMI52417.1"/>
    <property type="molecule type" value="Genomic_DNA"/>
</dbReference>
<organism evidence="4 5">
    <name type="scientific">Tetraparma gracilis</name>
    <dbReference type="NCBI Taxonomy" id="2962635"/>
    <lineage>
        <taxon>Eukaryota</taxon>
        <taxon>Sar</taxon>
        <taxon>Stramenopiles</taxon>
        <taxon>Ochrophyta</taxon>
        <taxon>Bolidophyceae</taxon>
        <taxon>Parmales</taxon>
        <taxon>Triparmaceae</taxon>
        <taxon>Tetraparma</taxon>
    </lineage>
</organism>
<evidence type="ECO:0000313" key="5">
    <source>
        <dbReference type="Proteomes" id="UP001165060"/>
    </source>
</evidence>
<reference evidence="4 5" key="1">
    <citation type="journal article" date="2023" name="Commun. Biol.">
        <title>Genome analysis of Parmales, the sister group of diatoms, reveals the evolutionary specialization of diatoms from phago-mixotrophs to photoautotrophs.</title>
        <authorList>
            <person name="Ban H."/>
            <person name="Sato S."/>
            <person name="Yoshikawa S."/>
            <person name="Yamada K."/>
            <person name="Nakamura Y."/>
            <person name="Ichinomiya M."/>
            <person name="Sato N."/>
            <person name="Blanc-Mathieu R."/>
            <person name="Endo H."/>
            <person name="Kuwata A."/>
            <person name="Ogata H."/>
        </authorList>
    </citation>
    <scope>NUCLEOTIDE SEQUENCE [LARGE SCALE GENOMIC DNA]</scope>
</reference>
<accession>A0ABQ6NB43</accession>
<dbReference type="InterPro" id="IPR013785">
    <property type="entry name" value="Aldolase_TIM"/>
</dbReference>
<keyword evidence="5" id="KW-1185">Reference proteome</keyword>
<evidence type="ECO:0000256" key="3">
    <source>
        <dbReference type="ARBA" id="ARBA00023002"/>
    </source>
</evidence>
<dbReference type="InterPro" id="IPR004136">
    <property type="entry name" value="NMO"/>
</dbReference>
<sequence length="336" mass="36355">MSMSAHTKRLLKDTGARVPVLCGPMYPGSNPELVAAVSEAGGFGVVQPIALTRLYGWDFREGLRHIKSLTDKPFGVNITILPNSAAAAKYRKINEEFLDVALDEDVKFILTSLGKPDDIVKIAHERGAKVYHDVHNEKLAVRAAGAGVDGLNLLNDRMGGQTGSLPASQIVKCREEVERASGRDDFPLLCAGGVSTAGNLQEALEAGYSGVQCGTRFLATQECKITDAYKEAIVGADADDVVLTNKLAGTFSSVIRTPQVEEGGLRVGFPFNHMLKHPWTKSLARMYLLKGAIEKYDQAAFDPDVQYWQAGKGVDGIEGVLSCQEVIDQFGWESKK</sequence>
<evidence type="ECO:0000256" key="1">
    <source>
        <dbReference type="ARBA" id="ARBA00022630"/>
    </source>
</evidence>
<evidence type="ECO:0008006" key="6">
    <source>
        <dbReference type="Google" id="ProtNLM"/>
    </source>
</evidence>
<dbReference type="CDD" id="cd04730">
    <property type="entry name" value="NPD_like"/>
    <property type="match status" value="1"/>
</dbReference>
<keyword evidence="2" id="KW-0288">FMN</keyword>
<dbReference type="Gene3D" id="3.20.20.70">
    <property type="entry name" value="Aldolase class I"/>
    <property type="match status" value="1"/>
</dbReference>